<dbReference type="EMBL" id="CCSD01000091">
    <property type="protein sequence ID" value="CDZ90897.1"/>
    <property type="molecule type" value="Genomic_DNA"/>
</dbReference>
<name>A0A098BRN4_9NOCA</name>
<evidence type="ECO:0000313" key="1">
    <source>
        <dbReference type="EMBL" id="CDZ90897.1"/>
    </source>
</evidence>
<sequence>MHHTWSANLQLDRGSDERAVFDPAAVVVLDVVLAEDLLQHEPGVARALTDPAVGDGLAAVVETLGPVEGLEVVVRLEGAVLVGGGAPRDVDRTRDVAALLGLLLRQVGRGEDPAGELVGGADVDDVLGADRVDHLVAEGADRVVRLLRLVLGGRAGDLVLGQRASVELPLLAAAVEELDVPVPVELEVPVRVGGEPVVVAAVEHDGVVVGDALRGQQGGELLPVQEVATDAVLQVLAPVELDRTFDVPAVVGGGVLVDLDEHGIRCVEVLLCPVC</sequence>
<proteinExistence type="predicted"/>
<protein>
    <submittedName>
        <fullName evidence="1">Uncharacterized protein</fullName>
    </submittedName>
</protein>
<reference evidence="1 2" key="1">
    <citation type="journal article" date="2014" name="Genome Announc.">
        <title>Draft Genome Sequence of Propane- and Butane-Oxidizing Actinobacterium Rhodococcus ruber IEGM 231.</title>
        <authorList>
            <person name="Ivshina I.B."/>
            <person name="Kuyukina M.S."/>
            <person name="Krivoruchko A.V."/>
            <person name="Barbe V."/>
            <person name="Fischer C."/>
        </authorList>
    </citation>
    <scope>NUCLEOTIDE SEQUENCE [LARGE SCALE GENOMIC DNA]</scope>
</reference>
<dbReference type="AlphaFoldDB" id="A0A098BRN4"/>
<dbReference type="Proteomes" id="UP000042997">
    <property type="component" value="Unassembled WGS sequence"/>
</dbReference>
<evidence type="ECO:0000313" key="2">
    <source>
        <dbReference type="Proteomes" id="UP000042997"/>
    </source>
</evidence>
<organism evidence="1 2">
    <name type="scientific">Rhodococcus ruber</name>
    <dbReference type="NCBI Taxonomy" id="1830"/>
    <lineage>
        <taxon>Bacteria</taxon>
        <taxon>Bacillati</taxon>
        <taxon>Actinomycetota</taxon>
        <taxon>Actinomycetes</taxon>
        <taxon>Mycobacteriales</taxon>
        <taxon>Nocardiaceae</taxon>
        <taxon>Rhodococcus</taxon>
    </lineage>
</organism>
<gene>
    <name evidence="1" type="ORF">RHRU231_770018</name>
</gene>
<accession>A0A098BRN4</accession>